<dbReference type="PANTHER" id="PTHR30224">
    <property type="entry name" value="ELECTRON TRANSPORT PROTEIN"/>
    <property type="match status" value="1"/>
</dbReference>
<dbReference type="PROSITE" id="PS51379">
    <property type="entry name" value="4FE4S_FER_2"/>
    <property type="match status" value="2"/>
</dbReference>
<organism evidence="9 10">
    <name type="scientific">Maridesulfovibrio ferrireducens</name>
    <dbReference type="NCBI Taxonomy" id="246191"/>
    <lineage>
        <taxon>Bacteria</taxon>
        <taxon>Pseudomonadati</taxon>
        <taxon>Thermodesulfobacteriota</taxon>
        <taxon>Desulfovibrionia</taxon>
        <taxon>Desulfovibrionales</taxon>
        <taxon>Desulfovibrionaceae</taxon>
        <taxon>Maridesulfovibrio</taxon>
    </lineage>
</organism>
<feature type="transmembrane region" description="Helical" evidence="7">
    <location>
        <begin position="80"/>
        <end position="105"/>
    </location>
</feature>
<evidence type="ECO:0000256" key="4">
    <source>
        <dbReference type="ARBA" id="ARBA00023004"/>
    </source>
</evidence>
<feature type="domain" description="4Fe-4S ferredoxin-type" evidence="8">
    <location>
        <begin position="219"/>
        <end position="247"/>
    </location>
</feature>
<dbReference type="Gene3D" id="3.30.70.20">
    <property type="match status" value="1"/>
</dbReference>
<evidence type="ECO:0000313" key="9">
    <source>
        <dbReference type="EMBL" id="SDL14974.1"/>
    </source>
</evidence>
<feature type="transmembrane region" description="Helical" evidence="7">
    <location>
        <begin position="179"/>
        <end position="200"/>
    </location>
</feature>
<dbReference type="RefSeq" id="WP_092161126.1">
    <property type="nucleotide sequence ID" value="NZ_FNGA01000003.1"/>
</dbReference>
<keyword evidence="7" id="KW-1133">Transmembrane helix</keyword>
<dbReference type="EMBL" id="FNGA01000003">
    <property type="protein sequence ID" value="SDL14974.1"/>
    <property type="molecule type" value="Genomic_DNA"/>
</dbReference>
<protein>
    <submittedName>
        <fullName evidence="9">4Fe-4S binding domain-containing protein</fullName>
    </submittedName>
</protein>
<reference evidence="10" key="1">
    <citation type="submission" date="2016-10" db="EMBL/GenBank/DDBJ databases">
        <authorList>
            <person name="Varghese N."/>
            <person name="Submissions S."/>
        </authorList>
    </citation>
    <scope>NUCLEOTIDE SEQUENCE [LARGE SCALE GENOMIC DNA]</scope>
    <source>
        <strain evidence="10">DSM 16995</strain>
    </source>
</reference>
<evidence type="ECO:0000259" key="8">
    <source>
        <dbReference type="PROSITE" id="PS51379"/>
    </source>
</evidence>
<evidence type="ECO:0000256" key="1">
    <source>
        <dbReference type="ARBA" id="ARBA00004236"/>
    </source>
</evidence>
<dbReference type="SUPFAM" id="SSF54862">
    <property type="entry name" value="4Fe-4S ferredoxins"/>
    <property type="match status" value="1"/>
</dbReference>
<keyword evidence="2" id="KW-1003">Cell membrane</keyword>
<keyword evidence="6 7" id="KW-0472">Membrane</keyword>
<gene>
    <name evidence="9" type="ORF">SAMN05660337_2262</name>
</gene>
<dbReference type="PANTHER" id="PTHR30224:SF4">
    <property type="entry name" value="ELECTRON TRANSPORT PROTEIN YCCM-RELATED"/>
    <property type="match status" value="1"/>
</dbReference>
<dbReference type="Pfam" id="PF12801">
    <property type="entry name" value="Fer4_5"/>
    <property type="match status" value="2"/>
</dbReference>
<dbReference type="GO" id="GO:0046872">
    <property type="term" value="F:metal ion binding"/>
    <property type="evidence" value="ECO:0007669"/>
    <property type="project" value="UniProtKB-KW"/>
</dbReference>
<keyword evidence="7" id="KW-0812">Transmembrane</keyword>
<keyword evidence="4" id="KW-0408">Iron</keyword>
<dbReference type="GO" id="GO:0005886">
    <property type="term" value="C:plasma membrane"/>
    <property type="evidence" value="ECO:0007669"/>
    <property type="project" value="UniProtKB-SubCell"/>
</dbReference>
<dbReference type="InterPro" id="IPR017900">
    <property type="entry name" value="4Fe4S_Fe_S_CS"/>
</dbReference>
<feature type="domain" description="4Fe-4S ferredoxin-type" evidence="8">
    <location>
        <begin position="249"/>
        <end position="276"/>
    </location>
</feature>
<feature type="transmembrane region" description="Helical" evidence="7">
    <location>
        <begin position="12"/>
        <end position="32"/>
    </location>
</feature>
<keyword evidence="3" id="KW-0479">Metal-binding</keyword>
<dbReference type="InterPro" id="IPR017896">
    <property type="entry name" value="4Fe4S_Fe-S-bd"/>
</dbReference>
<comment type="subcellular location">
    <subcellularLocation>
        <location evidence="1">Cell membrane</location>
    </subcellularLocation>
</comment>
<dbReference type="PROSITE" id="PS00198">
    <property type="entry name" value="4FE4S_FER_1"/>
    <property type="match status" value="1"/>
</dbReference>
<dbReference type="OrthoDB" id="9784262at2"/>
<accession>A0A1G9HQI3</accession>
<evidence type="ECO:0000256" key="5">
    <source>
        <dbReference type="ARBA" id="ARBA00023014"/>
    </source>
</evidence>
<dbReference type="Pfam" id="PF14697">
    <property type="entry name" value="Fer4_21"/>
    <property type="match status" value="1"/>
</dbReference>
<evidence type="ECO:0000256" key="2">
    <source>
        <dbReference type="ARBA" id="ARBA00022475"/>
    </source>
</evidence>
<keyword evidence="5" id="KW-0411">Iron-sulfur</keyword>
<evidence type="ECO:0000256" key="6">
    <source>
        <dbReference type="ARBA" id="ARBA00023136"/>
    </source>
</evidence>
<name>A0A1G9HQI3_9BACT</name>
<dbReference type="Proteomes" id="UP000199053">
    <property type="component" value="Unassembled WGS sequence"/>
</dbReference>
<proteinExistence type="predicted"/>
<dbReference type="InterPro" id="IPR052378">
    <property type="entry name" value="NosR_regulator"/>
</dbReference>
<dbReference type="AlphaFoldDB" id="A0A1G9HQI3"/>
<evidence type="ECO:0000256" key="3">
    <source>
        <dbReference type="ARBA" id="ARBA00022723"/>
    </source>
</evidence>
<feature type="transmembrane region" description="Helical" evidence="7">
    <location>
        <begin position="126"/>
        <end position="146"/>
    </location>
</feature>
<dbReference type="GO" id="GO:0051536">
    <property type="term" value="F:iron-sulfur cluster binding"/>
    <property type="evidence" value="ECO:0007669"/>
    <property type="project" value="UniProtKB-KW"/>
</dbReference>
<keyword evidence="10" id="KW-1185">Reference proteome</keyword>
<feature type="transmembrane region" description="Helical" evidence="7">
    <location>
        <begin position="282"/>
        <end position="304"/>
    </location>
</feature>
<evidence type="ECO:0000313" key="10">
    <source>
        <dbReference type="Proteomes" id="UP000199053"/>
    </source>
</evidence>
<evidence type="ECO:0000256" key="7">
    <source>
        <dbReference type="SAM" id="Phobius"/>
    </source>
</evidence>
<dbReference type="STRING" id="246191.SAMN05660337_2262"/>
<sequence>MPKISPALLRNSIQCLMTLFCVWTGYRFYLFYQWMIGNSSIAVAKPGAVEGFLPISALLSFKQLLTEGIYDEVHPAGLTIFIAVLVMSLILRKGFCGYICPVGFISNLLNRLGLKTKRTITVKGKLEFILLLPKYIAMTFFVYAIFFKMGSREISSFIHSGYNFTAEAKMLNFFTNLGLIPSISIATIILLSIFIPYFWCRFLCPYGALLGILSKLSPVAVKRDQDLCIDCGKCTKVCPGGIQVDTMTTVNSAECVGCTQCIGSCPVPDCLTLTDRLSHKRVPWASIAIGSLFILMLYYATAVFTNHWNSPMPFEMLRGYYLNM</sequence>